<dbReference type="EMBL" id="JBHPBY010000088">
    <property type="protein sequence ID" value="MFC1850274.1"/>
    <property type="molecule type" value="Genomic_DNA"/>
</dbReference>
<evidence type="ECO:0000313" key="3">
    <source>
        <dbReference type="Proteomes" id="UP001594351"/>
    </source>
</evidence>
<gene>
    <name evidence="2" type="ORF">ACFL27_08790</name>
</gene>
<dbReference type="InterPro" id="IPR042099">
    <property type="entry name" value="ANL_N_sf"/>
</dbReference>
<reference evidence="2 3" key="1">
    <citation type="submission" date="2024-09" db="EMBL/GenBank/DDBJ databases">
        <title>Laminarin stimulates single cell rates of sulfate reduction while oxygen inhibits transcriptomic activity in coastal marine sediment.</title>
        <authorList>
            <person name="Lindsay M."/>
            <person name="Orcutt B."/>
            <person name="Emerson D."/>
            <person name="Stepanauskas R."/>
            <person name="D'Angelo T."/>
        </authorList>
    </citation>
    <scope>NUCLEOTIDE SEQUENCE [LARGE SCALE GENOMIC DNA]</scope>
    <source>
        <strain evidence="2">SAG AM-311-K15</strain>
    </source>
</reference>
<dbReference type="Pfam" id="PF04443">
    <property type="entry name" value="LuxE"/>
    <property type="match status" value="1"/>
</dbReference>
<organism evidence="2 3">
    <name type="scientific">candidate division CSSED10-310 bacterium</name>
    <dbReference type="NCBI Taxonomy" id="2855610"/>
    <lineage>
        <taxon>Bacteria</taxon>
        <taxon>Bacteria division CSSED10-310</taxon>
    </lineage>
</organism>
<comment type="caution">
    <text evidence="2">The sequence shown here is derived from an EMBL/GenBank/DDBJ whole genome shotgun (WGS) entry which is preliminary data.</text>
</comment>
<dbReference type="Gene3D" id="3.40.50.12780">
    <property type="entry name" value="N-terminal domain of ligase-like"/>
    <property type="match status" value="1"/>
</dbReference>
<evidence type="ECO:0000313" key="2">
    <source>
        <dbReference type="EMBL" id="MFC1850274.1"/>
    </source>
</evidence>
<protein>
    <recommendedName>
        <fullName evidence="1">Acyl-protein synthetase LuxE domain-containing protein</fullName>
    </recommendedName>
</protein>
<proteinExistence type="predicted"/>
<name>A0ABV6YVS6_UNCC1</name>
<keyword evidence="3" id="KW-1185">Reference proteome</keyword>
<evidence type="ECO:0000259" key="1">
    <source>
        <dbReference type="Pfam" id="PF04443"/>
    </source>
</evidence>
<accession>A0ABV6YVS6</accession>
<dbReference type="Proteomes" id="UP001594351">
    <property type="component" value="Unassembled WGS sequence"/>
</dbReference>
<dbReference type="InterPro" id="IPR007534">
    <property type="entry name" value="LuxE"/>
</dbReference>
<sequence>MIYEDLLKFPPYSLPQKEKDSKLKNTLAGAFEHHFNNCPPYRKLCQKRHITPPLNDFEYPDLPYLPVEIFKKMRLSSVDDTAIVRSLQSSATTSQTPSTIVIDNITRMRQVNTLVWLLGNFLGKKRRPYVILDVDPAAVKAGQNTISARAAAIRGFLVAASSASYCMLPDGTGDNLKIDFDTLTAKLSKMQAENQEIVLFGFTYVLYVYVAQQLRQKGITFSLPKASVLHIGGWKKLQNEAVDKATFNSTISDVFGIPQNQVLDIYGFTEQLGLVYIDCSDGLKRVPLTAEIIIRDPQTLAPVPDGDTGLVELITPLPHSYPGIAVLLDDMGRIVTREQAEDQRYGTAFEILGRAREAEIRGCGDILSGKMTL</sequence>
<feature type="domain" description="Acyl-protein synthetase LuxE" evidence="1">
    <location>
        <begin position="7"/>
        <end position="372"/>
    </location>
</feature>